<dbReference type="STRING" id="660521.SAMN04487949_0216"/>
<evidence type="ECO:0000313" key="3">
    <source>
        <dbReference type="Proteomes" id="UP000199451"/>
    </source>
</evidence>
<evidence type="ECO:0000313" key="2">
    <source>
        <dbReference type="EMBL" id="SDL93110.1"/>
    </source>
</evidence>
<keyword evidence="1" id="KW-0472">Membrane</keyword>
<dbReference type="Pfam" id="PF24374">
    <property type="entry name" value="DUF7530"/>
    <property type="match status" value="1"/>
</dbReference>
<proteinExistence type="predicted"/>
<feature type="transmembrane region" description="Helical" evidence="1">
    <location>
        <begin position="31"/>
        <end position="50"/>
    </location>
</feature>
<dbReference type="InterPro" id="IPR055952">
    <property type="entry name" value="DUF7530"/>
</dbReference>
<feature type="transmembrane region" description="Helical" evidence="1">
    <location>
        <begin position="213"/>
        <end position="234"/>
    </location>
</feature>
<organism evidence="2 3">
    <name type="scientific">Halogranum gelatinilyticum</name>
    <dbReference type="NCBI Taxonomy" id="660521"/>
    <lineage>
        <taxon>Archaea</taxon>
        <taxon>Methanobacteriati</taxon>
        <taxon>Methanobacteriota</taxon>
        <taxon>Stenosarchaea group</taxon>
        <taxon>Halobacteria</taxon>
        <taxon>Halobacteriales</taxon>
        <taxon>Haloferacaceae</taxon>
    </lineage>
</organism>
<feature type="transmembrane region" description="Helical" evidence="1">
    <location>
        <begin position="56"/>
        <end position="77"/>
    </location>
</feature>
<feature type="transmembrane region" description="Helical" evidence="1">
    <location>
        <begin position="142"/>
        <end position="170"/>
    </location>
</feature>
<dbReference type="OrthoDB" id="163266at2157"/>
<dbReference type="EMBL" id="FNHL01000001">
    <property type="protein sequence ID" value="SDL93110.1"/>
    <property type="molecule type" value="Genomic_DNA"/>
</dbReference>
<feature type="transmembrane region" description="Helical" evidence="1">
    <location>
        <begin position="190"/>
        <end position="207"/>
    </location>
</feature>
<feature type="transmembrane region" description="Helical" evidence="1">
    <location>
        <begin position="98"/>
        <end position="117"/>
    </location>
</feature>
<accession>A0A1G9P340</accession>
<protein>
    <submittedName>
        <fullName evidence="2">Uncharacterized protein</fullName>
    </submittedName>
</protein>
<keyword evidence="1" id="KW-0812">Transmembrane</keyword>
<gene>
    <name evidence="2" type="ORF">SAMN04487949_0216</name>
</gene>
<evidence type="ECO:0000256" key="1">
    <source>
        <dbReference type="SAM" id="Phobius"/>
    </source>
</evidence>
<sequence length="237" mass="25678">MSLLRTDYGEAWAYESIVGALPGVDLSEPQAVAFQFVLFETLILLFAWVYGLWDAAIAGTAAVAVAVVGSVAMLRLGAGTRSLALPETYRRVLFGSSIEVVLAVLAFIALVTHLFVFDPQQAAAAGEPTLIQELFGPDPPVVAVYLMLLVLWDLCYRIGTSWWTAVVALWRSYRYRFDGETIGALRRLDATNVGFAFAQMLLLPFVLDEPVLLLAVGGHVVAVTVVSTTALVTLRRG</sequence>
<dbReference type="RefSeq" id="WP_089693218.1">
    <property type="nucleotide sequence ID" value="NZ_FNHL01000001.1"/>
</dbReference>
<dbReference type="Proteomes" id="UP000199451">
    <property type="component" value="Unassembled WGS sequence"/>
</dbReference>
<dbReference type="AlphaFoldDB" id="A0A1G9P340"/>
<keyword evidence="3" id="KW-1185">Reference proteome</keyword>
<reference evidence="3" key="1">
    <citation type="submission" date="2016-10" db="EMBL/GenBank/DDBJ databases">
        <authorList>
            <person name="Varghese N."/>
            <person name="Submissions S."/>
        </authorList>
    </citation>
    <scope>NUCLEOTIDE SEQUENCE [LARGE SCALE GENOMIC DNA]</scope>
    <source>
        <strain evidence="3">CGMCC 1.10119</strain>
    </source>
</reference>
<name>A0A1G9P340_9EURY</name>
<keyword evidence="1" id="KW-1133">Transmembrane helix</keyword>